<dbReference type="GO" id="GO:0005737">
    <property type="term" value="C:cytoplasm"/>
    <property type="evidence" value="ECO:0007669"/>
    <property type="project" value="UniProtKB-ARBA"/>
</dbReference>
<proteinExistence type="predicted"/>
<organism evidence="2 3">
    <name type="scientific">Rhodnius prolixus</name>
    <name type="common">Triatomid bug</name>
    <dbReference type="NCBI Taxonomy" id="13249"/>
    <lineage>
        <taxon>Eukaryota</taxon>
        <taxon>Metazoa</taxon>
        <taxon>Ecdysozoa</taxon>
        <taxon>Arthropoda</taxon>
        <taxon>Hexapoda</taxon>
        <taxon>Insecta</taxon>
        <taxon>Pterygota</taxon>
        <taxon>Neoptera</taxon>
        <taxon>Paraneoptera</taxon>
        <taxon>Hemiptera</taxon>
        <taxon>Heteroptera</taxon>
        <taxon>Panheteroptera</taxon>
        <taxon>Cimicomorpha</taxon>
        <taxon>Reduviidae</taxon>
        <taxon>Triatominae</taxon>
        <taxon>Rhodnius</taxon>
    </lineage>
</organism>
<dbReference type="Proteomes" id="UP000015103">
    <property type="component" value="Unassembled WGS sequence"/>
</dbReference>
<dbReference type="HOGENOM" id="CLU_1171934_0_0_1"/>
<dbReference type="InterPro" id="IPR012349">
    <property type="entry name" value="Split_barrel_FMN-bd"/>
</dbReference>
<accession>T1IDK5</accession>
<dbReference type="EnsemblMetazoa" id="RPRC014375-RA">
    <property type="protein sequence ID" value="RPRC014375-PA"/>
    <property type="gene ID" value="RPRC014375"/>
</dbReference>
<dbReference type="FunCoup" id="T1IDK5">
    <property type="interactions" value="10"/>
</dbReference>
<feature type="domain" description="CREG-like beta-barrel" evidence="1">
    <location>
        <begin position="111"/>
        <end position="169"/>
    </location>
</feature>
<evidence type="ECO:0000259" key="1">
    <source>
        <dbReference type="Pfam" id="PF13883"/>
    </source>
</evidence>
<dbReference type="Pfam" id="PF13883">
    <property type="entry name" value="CREG_beta-barrel"/>
    <property type="match status" value="1"/>
</dbReference>
<dbReference type="EMBL" id="ACPB03002179">
    <property type="status" value="NOT_ANNOTATED_CDS"/>
    <property type="molecule type" value="Genomic_DNA"/>
</dbReference>
<protein>
    <recommendedName>
        <fullName evidence="1">CREG-like beta-barrel domain-containing protein</fullName>
    </recommendedName>
</protein>
<dbReference type="Gene3D" id="2.30.110.10">
    <property type="entry name" value="Electron Transport, Fmn-binding Protein, Chain A"/>
    <property type="match status" value="2"/>
</dbReference>
<dbReference type="PANTHER" id="PTHR13343:SF17">
    <property type="entry name" value="CELLULAR REPRESSOR OF E1A-STIMULATED GENES, ISOFORM A"/>
    <property type="match status" value="1"/>
</dbReference>
<dbReference type="InterPro" id="IPR055343">
    <property type="entry name" value="CREG_beta-barrel"/>
</dbReference>
<dbReference type="SUPFAM" id="SSF50475">
    <property type="entry name" value="FMN-binding split barrel"/>
    <property type="match status" value="1"/>
</dbReference>
<evidence type="ECO:0000313" key="2">
    <source>
        <dbReference type="EnsemblMetazoa" id="RPRC014375-PA"/>
    </source>
</evidence>
<dbReference type="InParanoid" id="T1IDK5"/>
<dbReference type="AlphaFoldDB" id="T1IDK5"/>
<dbReference type="OMA" id="ARYIVHY"/>
<dbReference type="PANTHER" id="PTHR13343">
    <property type="entry name" value="CREG1 PROTEIN"/>
    <property type="match status" value="1"/>
</dbReference>
<reference evidence="2" key="1">
    <citation type="submission" date="2015-05" db="UniProtKB">
        <authorList>
            <consortium name="EnsemblMetazoa"/>
        </authorList>
    </citation>
    <scope>IDENTIFICATION</scope>
</reference>
<dbReference type="eggNOG" id="KOG3374">
    <property type="taxonomic scope" value="Eukaryota"/>
</dbReference>
<dbReference type="GO" id="GO:0005615">
    <property type="term" value="C:extracellular space"/>
    <property type="evidence" value="ECO:0007669"/>
    <property type="project" value="TreeGrafter"/>
</dbReference>
<dbReference type="VEuPathDB" id="VectorBase:RPRC014375"/>
<dbReference type="EMBL" id="ACPB03002180">
    <property type="status" value="NOT_ANNOTATED_CDS"/>
    <property type="molecule type" value="Genomic_DNA"/>
</dbReference>
<keyword evidence="3" id="KW-1185">Reference proteome</keyword>
<evidence type="ECO:0000313" key="3">
    <source>
        <dbReference type="Proteomes" id="UP000015103"/>
    </source>
</evidence>
<name>T1IDK5_RHOPR</name>
<sequence>MKYIIFLLVCSPLFIAAKDIFNFNIKNVNSIISEIKYPPPPPVEQAAKMARYIVHYTGWTALAHVSHQKNISGLPMARVYSMSDGPILNSSGVPYLYTSFFDGVPRDLKVQNNTQEWKFAEDALFSRHPAMKTWPESHHFTFGKLDIKNIILVDYFGGSKYPSVEDYFNASMDIPLPEDPPLEESKLNDIPVPEDANTDTNRSVHKITKVIIEKNKVYKRTKFHMNTWFTVGDTERP</sequence>